<keyword evidence="4" id="KW-1185">Reference proteome</keyword>
<dbReference type="GO" id="GO:0009102">
    <property type="term" value="P:biotin biosynthetic process"/>
    <property type="evidence" value="ECO:0007669"/>
    <property type="project" value="UniProtKB-UniPathway"/>
</dbReference>
<evidence type="ECO:0000313" key="4">
    <source>
        <dbReference type="Proteomes" id="UP000027059"/>
    </source>
</evidence>
<dbReference type="Proteomes" id="UP000027059">
    <property type="component" value="Chromosome"/>
</dbReference>
<gene>
    <name evidence="3" type="ORF">Y981_07660</name>
</gene>
<dbReference type="UniPathway" id="UPA00078"/>
<feature type="region of interest" description="Disordered" evidence="2">
    <location>
        <begin position="66"/>
        <end position="88"/>
    </location>
</feature>
<dbReference type="SUPFAM" id="SSF52540">
    <property type="entry name" value="P-loop containing nucleoside triphosphate hydrolases"/>
    <property type="match status" value="1"/>
</dbReference>
<evidence type="ECO:0000313" key="3">
    <source>
        <dbReference type="EMBL" id="AIA30675.1"/>
    </source>
</evidence>
<dbReference type="AlphaFoldDB" id="A0A059XUC2"/>
<dbReference type="EMBL" id="CP007243">
    <property type="protein sequence ID" value="AIA30675.1"/>
    <property type="molecule type" value="Genomic_DNA"/>
</dbReference>
<dbReference type="GO" id="GO:0005524">
    <property type="term" value="F:ATP binding"/>
    <property type="evidence" value="ECO:0007669"/>
    <property type="project" value="InterPro"/>
</dbReference>
<reference evidence="3 4" key="2">
    <citation type="journal article" date="2015" name="Biomed. Res. Int.">
        <title>Effects of Arsenite Resistance on the Growth and Functional Gene Expression of Leptospirillum ferriphilum and Acidithiobacillus thiooxidans in Pure Culture and Coculture.</title>
        <authorList>
            <person name="Jiang H."/>
            <person name="Liang Y."/>
            <person name="Yin H."/>
            <person name="Xiao Y."/>
            <person name="Guo X."/>
            <person name="Xu Y."/>
            <person name="Hu Q."/>
            <person name="Liu H."/>
            <person name="Liu X."/>
        </authorList>
    </citation>
    <scope>NUCLEOTIDE SEQUENCE [LARGE SCALE GENOMIC DNA]</scope>
    <source>
        <strain evidence="3 4">YSK</strain>
    </source>
</reference>
<dbReference type="Gene3D" id="3.40.50.300">
    <property type="entry name" value="P-loop containing nucleotide triphosphate hydrolases"/>
    <property type="match status" value="1"/>
</dbReference>
<keyword evidence="1" id="KW-0093">Biotin biosynthesis</keyword>
<dbReference type="HOGENOM" id="CLU_110673_0_0_0"/>
<evidence type="ECO:0000256" key="2">
    <source>
        <dbReference type="SAM" id="MobiDB-lite"/>
    </source>
</evidence>
<dbReference type="GO" id="GO:0005829">
    <property type="term" value="C:cytosol"/>
    <property type="evidence" value="ECO:0007669"/>
    <property type="project" value="TreeGrafter"/>
</dbReference>
<accession>A0A059XUC2</accession>
<dbReference type="CDD" id="cd03109">
    <property type="entry name" value="DTBS"/>
    <property type="match status" value="1"/>
</dbReference>
<evidence type="ECO:0000256" key="1">
    <source>
        <dbReference type="ARBA" id="ARBA00022756"/>
    </source>
</evidence>
<sequence length="237" mass="25757">MSDQSDSAVHFPSSGGIKTSFTEEKREIFPEFDLVLGTDTQVGKTVVSAILLRELASEKRTPAYLKPVLTGGRGEDSGSDPSRCREMSGLSDSPFEWMFEFPDPIDPMTAATRSGVSIDPGVIRRKIRSLALQHALVVEGAGGVLSPFFPGGKGFLSLFAPGELSRCKVHLVSHPHLGCLSQILCALRAMEPFSVSCLHLVHRPVMDEWPLATSLNPETLRNLLPLIPLRLHKSPSS</sequence>
<feature type="region of interest" description="Disordered" evidence="2">
    <location>
        <begin position="1"/>
        <end position="22"/>
    </location>
</feature>
<dbReference type="OrthoDB" id="9802097at2"/>
<name>A0A059XUC2_9BACT</name>
<dbReference type="PANTHER" id="PTHR43210">
    <property type="entry name" value="DETHIOBIOTIN SYNTHETASE"/>
    <property type="match status" value="1"/>
</dbReference>
<dbReference type="Pfam" id="PF13500">
    <property type="entry name" value="AAA_26"/>
    <property type="match status" value="1"/>
</dbReference>
<protein>
    <submittedName>
        <fullName evidence="3">ATP-dependent dethiobiotin synthetase BioD</fullName>
    </submittedName>
</protein>
<dbReference type="InterPro" id="IPR027417">
    <property type="entry name" value="P-loop_NTPase"/>
</dbReference>
<reference evidence="4" key="1">
    <citation type="submission" date="2014-02" db="EMBL/GenBank/DDBJ databases">
        <title>Complete genome sequence and comparative genomic analysis of the nitrogen-fixing bacterium Leptospirillum ferriphilum YSK.</title>
        <authorList>
            <person name="Guo X."/>
            <person name="Yin H."/>
            <person name="Liang Y."/>
            <person name="Hu Q."/>
            <person name="Ma L."/>
            <person name="Xiao Y."/>
            <person name="Zhang X."/>
            <person name="Qiu G."/>
            <person name="Liu X."/>
        </authorList>
    </citation>
    <scope>NUCLEOTIDE SEQUENCE [LARGE SCALE GENOMIC DNA]</scope>
    <source>
        <strain evidence="4">YSK</strain>
    </source>
</reference>
<dbReference type="GO" id="GO:0000287">
    <property type="term" value="F:magnesium ion binding"/>
    <property type="evidence" value="ECO:0007669"/>
    <property type="project" value="InterPro"/>
</dbReference>
<proteinExistence type="predicted"/>
<organism evidence="3 4">
    <name type="scientific">Leptospirillum ferriphilum YSK</name>
    <dbReference type="NCBI Taxonomy" id="1441628"/>
    <lineage>
        <taxon>Bacteria</taxon>
        <taxon>Pseudomonadati</taxon>
        <taxon>Nitrospirota</taxon>
        <taxon>Nitrospiria</taxon>
        <taxon>Nitrospirales</taxon>
        <taxon>Nitrospiraceae</taxon>
        <taxon>Leptospirillum</taxon>
    </lineage>
</organism>
<dbReference type="GO" id="GO:0004141">
    <property type="term" value="F:dethiobiotin synthase activity"/>
    <property type="evidence" value="ECO:0007669"/>
    <property type="project" value="InterPro"/>
</dbReference>
<dbReference type="KEGG" id="lfp:Y981_07660"/>
<dbReference type="InterPro" id="IPR004472">
    <property type="entry name" value="DTB_synth_BioD"/>
</dbReference>
<dbReference type="PANTHER" id="PTHR43210:SF5">
    <property type="entry name" value="DETHIOBIOTIN SYNTHETASE"/>
    <property type="match status" value="1"/>
</dbReference>
<dbReference type="PIRSF" id="PIRSF006755">
    <property type="entry name" value="DTB_synth"/>
    <property type="match status" value="1"/>
</dbReference>